<organism evidence="1 2">
    <name type="scientific">Portunus trituberculatus</name>
    <name type="common">Swimming crab</name>
    <name type="synonym">Neptunus trituberculatus</name>
    <dbReference type="NCBI Taxonomy" id="210409"/>
    <lineage>
        <taxon>Eukaryota</taxon>
        <taxon>Metazoa</taxon>
        <taxon>Ecdysozoa</taxon>
        <taxon>Arthropoda</taxon>
        <taxon>Crustacea</taxon>
        <taxon>Multicrustacea</taxon>
        <taxon>Malacostraca</taxon>
        <taxon>Eumalacostraca</taxon>
        <taxon>Eucarida</taxon>
        <taxon>Decapoda</taxon>
        <taxon>Pleocyemata</taxon>
        <taxon>Brachyura</taxon>
        <taxon>Eubrachyura</taxon>
        <taxon>Portunoidea</taxon>
        <taxon>Portunidae</taxon>
        <taxon>Portuninae</taxon>
        <taxon>Portunus</taxon>
    </lineage>
</organism>
<keyword evidence="2" id="KW-1185">Reference proteome</keyword>
<dbReference type="Proteomes" id="UP000324222">
    <property type="component" value="Unassembled WGS sequence"/>
</dbReference>
<dbReference type="AlphaFoldDB" id="A0A5B7JLA3"/>
<evidence type="ECO:0000313" key="1">
    <source>
        <dbReference type="EMBL" id="MPC93084.1"/>
    </source>
</evidence>
<reference evidence="1 2" key="1">
    <citation type="submission" date="2019-05" db="EMBL/GenBank/DDBJ databases">
        <title>Another draft genome of Portunus trituberculatus and its Hox gene families provides insights of decapod evolution.</title>
        <authorList>
            <person name="Jeong J.-H."/>
            <person name="Song I."/>
            <person name="Kim S."/>
            <person name="Choi T."/>
            <person name="Kim D."/>
            <person name="Ryu S."/>
            <person name="Kim W."/>
        </authorList>
    </citation>
    <scope>NUCLEOTIDE SEQUENCE [LARGE SCALE GENOMIC DNA]</scope>
    <source>
        <tissue evidence="1">Muscle</tissue>
    </source>
</reference>
<comment type="caution">
    <text evidence="1">The sequence shown here is derived from an EMBL/GenBank/DDBJ whole genome shotgun (WGS) entry which is preliminary data.</text>
</comment>
<name>A0A5B7JLA3_PORTR</name>
<gene>
    <name evidence="1" type="ORF">E2C01_088201</name>
</gene>
<proteinExistence type="predicted"/>
<accession>A0A5B7JLA3</accession>
<evidence type="ECO:0000313" key="2">
    <source>
        <dbReference type="Proteomes" id="UP000324222"/>
    </source>
</evidence>
<sequence length="64" mass="7324">MNRYTIPKMRSFSSIRSCRITTLTPCEVKRSLGGLNYSVALVHIGMIRYLVYVKSLGTLLKEEK</sequence>
<protein>
    <submittedName>
        <fullName evidence="1">Uncharacterized protein</fullName>
    </submittedName>
</protein>
<dbReference type="EMBL" id="VSRR010093548">
    <property type="protein sequence ID" value="MPC93084.1"/>
    <property type="molecule type" value="Genomic_DNA"/>
</dbReference>